<reference evidence="11 12" key="1">
    <citation type="submission" date="2020-05" db="EMBL/GenBank/DDBJ databases">
        <authorList>
            <person name="Kim M.K."/>
        </authorList>
    </citation>
    <scope>NUCLEOTIDE SEQUENCE [LARGE SCALE GENOMIC DNA]</scope>
    <source>
        <strain evidence="11 12">BT25</strain>
    </source>
</reference>
<organism evidence="11 12">
    <name type="scientific">Phyllobacterium pellucidum</name>
    <dbReference type="NCBI Taxonomy" id="2740464"/>
    <lineage>
        <taxon>Bacteria</taxon>
        <taxon>Pseudomonadati</taxon>
        <taxon>Pseudomonadota</taxon>
        <taxon>Alphaproteobacteria</taxon>
        <taxon>Hyphomicrobiales</taxon>
        <taxon>Phyllobacteriaceae</taxon>
        <taxon>Phyllobacterium</taxon>
    </lineage>
</organism>
<keyword evidence="9" id="KW-0234">DNA repair</keyword>
<dbReference type="Proteomes" id="UP000550508">
    <property type="component" value="Unassembled WGS sequence"/>
</dbReference>
<gene>
    <name evidence="11" type="ORF">HQ945_14255</name>
</gene>
<evidence type="ECO:0000256" key="3">
    <source>
        <dbReference type="ARBA" id="ARBA00022485"/>
    </source>
</evidence>
<sequence>MAGLVPNAVEPRNSFTRYGAMDRYITDGETPDAHSLSELKAEADHCRRCDLYKYATQTVFGEGPSRAKIVLVGEQPGDKEDLAGRPFVGPAGLVLDECLEEAAVDRDQCYVTNAVKHFKFEQRGKRRLHAKPNGGEIEACSWWLRNELRLIHPKIVVALGGTAASALLGSSVRVMRDRGKVVETTMFPPVLVTIHPSYILRIRDRADAAAEKKAFIKDLSAIKALAT</sequence>
<dbReference type="SUPFAM" id="SSF52141">
    <property type="entry name" value="Uracil-DNA glycosylase-like"/>
    <property type="match status" value="1"/>
</dbReference>
<dbReference type="Gene3D" id="3.40.470.10">
    <property type="entry name" value="Uracil-DNA glycosylase-like domain"/>
    <property type="match status" value="1"/>
</dbReference>
<dbReference type="GO" id="GO:0006281">
    <property type="term" value="P:DNA repair"/>
    <property type="evidence" value="ECO:0007669"/>
    <property type="project" value="UniProtKB-KW"/>
</dbReference>
<dbReference type="InterPro" id="IPR005273">
    <property type="entry name" value="Ura-DNA_glyco_family4"/>
</dbReference>
<evidence type="ECO:0000259" key="10">
    <source>
        <dbReference type="SMART" id="SM00986"/>
    </source>
</evidence>
<protein>
    <recommendedName>
        <fullName evidence="2">Type-4 uracil-DNA glycosylase</fullName>
    </recommendedName>
</protein>
<evidence type="ECO:0000256" key="6">
    <source>
        <dbReference type="ARBA" id="ARBA00022801"/>
    </source>
</evidence>
<evidence type="ECO:0000313" key="12">
    <source>
        <dbReference type="Proteomes" id="UP000550508"/>
    </source>
</evidence>
<dbReference type="NCBIfam" id="TIGR00758">
    <property type="entry name" value="UDG_fam4"/>
    <property type="match status" value="1"/>
</dbReference>
<evidence type="ECO:0000256" key="9">
    <source>
        <dbReference type="ARBA" id="ARBA00023204"/>
    </source>
</evidence>
<dbReference type="CDD" id="cd10030">
    <property type="entry name" value="UDG-F4_TTUDGA_SPO1dp_like"/>
    <property type="match status" value="1"/>
</dbReference>
<dbReference type="InterPro" id="IPR005122">
    <property type="entry name" value="Uracil-DNA_glycosylase-like"/>
</dbReference>
<evidence type="ECO:0000256" key="4">
    <source>
        <dbReference type="ARBA" id="ARBA00022723"/>
    </source>
</evidence>
<keyword evidence="8" id="KW-0411">Iron-sulfur</keyword>
<dbReference type="InterPro" id="IPR036895">
    <property type="entry name" value="Uracil-DNA_glycosylase-like_sf"/>
</dbReference>
<dbReference type="AlphaFoldDB" id="A0A849VUX4"/>
<evidence type="ECO:0000313" key="11">
    <source>
        <dbReference type="EMBL" id="NTS32419.1"/>
    </source>
</evidence>
<keyword evidence="7" id="KW-0408">Iron</keyword>
<keyword evidence="12" id="KW-1185">Reference proteome</keyword>
<evidence type="ECO:0000256" key="5">
    <source>
        <dbReference type="ARBA" id="ARBA00022763"/>
    </source>
</evidence>
<keyword evidence="4" id="KW-0479">Metal-binding</keyword>
<accession>A0A849VUX4</accession>
<dbReference type="InterPro" id="IPR051536">
    <property type="entry name" value="UDG_Type-4/5"/>
</dbReference>
<dbReference type="GO" id="GO:0046872">
    <property type="term" value="F:metal ion binding"/>
    <property type="evidence" value="ECO:0007669"/>
    <property type="project" value="UniProtKB-KW"/>
</dbReference>
<dbReference type="GO" id="GO:0097506">
    <property type="term" value="F:deaminated base DNA N-glycosylase activity"/>
    <property type="evidence" value="ECO:0007669"/>
    <property type="project" value="UniProtKB-ARBA"/>
</dbReference>
<keyword evidence="6" id="KW-0378">Hydrolase</keyword>
<dbReference type="EMBL" id="JABUMX010000003">
    <property type="protein sequence ID" value="NTS32419.1"/>
    <property type="molecule type" value="Genomic_DNA"/>
</dbReference>
<evidence type="ECO:0000256" key="2">
    <source>
        <dbReference type="ARBA" id="ARBA00019403"/>
    </source>
</evidence>
<dbReference type="NCBIfam" id="TIGR03914">
    <property type="entry name" value="UDG_fam_dom"/>
    <property type="match status" value="1"/>
</dbReference>
<dbReference type="RefSeq" id="WP_174208215.1">
    <property type="nucleotide sequence ID" value="NZ_JABUMX010000003.1"/>
</dbReference>
<proteinExistence type="inferred from homology"/>
<keyword evidence="5" id="KW-0227">DNA damage</keyword>
<dbReference type="PANTHER" id="PTHR33693:SF9">
    <property type="entry name" value="TYPE-4 URACIL-DNA GLYCOSYLASE"/>
    <property type="match status" value="1"/>
</dbReference>
<evidence type="ECO:0000256" key="8">
    <source>
        <dbReference type="ARBA" id="ARBA00023014"/>
    </source>
</evidence>
<name>A0A849VUX4_9HYPH</name>
<dbReference type="GO" id="GO:0051539">
    <property type="term" value="F:4 iron, 4 sulfur cluster binding"/>
    <property type="evidence" value="ECO:0007669"/>
    <property type="project" value="UniProtKB-KW"/>
</dbReference>
<keyword evidence="3" id="KW-0004">4Fe-4S</keyword>
<evidence type="ECO:0000256" key="7">
    <source>
        <dbReference type="ARBA" id="ARBA00023004"/>
    </source>
</evidence>
<comment type="similarity">
    <text evidence="1">Belongs to the uracil-DNA glycosylase (UDG) superfamily. Type 4 (UDGa) family.</text>
</comment>
<feature type="domain" description="Uracil-DNA glycosylase-like" evidence="10">
    <location>
        <begin position="60"/>
        <end position="220"/>
    </location>
</feature>
<dbReference type="SMART" id="SM00986">
    <property type="entry name" value="UDG"/>
    <property type="match status" value="1"/>
</dbReference>
<evidence type="ECO:0000256" key="1">
    <source>
        <dbReference type="ARBA" id="ARBA00006521"/>
    </source>
</evidence>
<dbReference type="Pfam" id="PF03167">
    <property type="entry name" value="UDG"/>
    <property type="match status" value="1"/>
</dbReference>
<dbReference type="SMART" id="SM00987">
    <property type="entry name" value="UreE_C"/>
    <property type="match status" value="1"/>
</dbReference>
<dbReference type="PANTHER" id="PTHR33693">
    <property type="entry name" value="TYPE-5 URACIL-DNA GLYCOSYLASE"/>
    <property type="match status" value="1"/>
</dbReference>
<comment type="caution">
    <text evidence="11">The sequence shown here is derived from an EMBL/GenBank/DDBJ whole genome shotgun (WGS) entry which is preliminary data.</text>
</comment>